<keyword evidence="1" id="KW-0472">Membrane</keyword>
<dbReference type="EMBL" id="KI392502">
    <property type="protein sequence ID" value="ERN15579.1"/>
    <property type="molecule type" value="Genomic_DNA"/>
</dbReference>
<dbReference type="Gramene" id="ERN15579">
    <property type="protein sequence ID" value="ERN15579"/>
    <property type="gene ID" value="AMTR_s00048p00148250"/>
</dbReference>
<name>U5CZJ6_AMBTC</name>
<evidence type="ECO:0000313" key="2">
    <source>
        <dbReference type="EMBL" id="ERN15579.1"/>
    </source>
</evidence>
<accession>U5CZJ6</accession>
<keyword evidence="3" id="KW-1185">Reference proteome</keyword>
<dbReference type="PANTHER" id="PTHR37891">
    <property type="entry name" value="OS06G0113900 PROTEIN"/>
    <property type="match status" value="1"/>
</dbReference>
<evidence type="ECO:0000256" key="1">
    <source>
        <dbReference type="SAM" id="Phobius"/>
    </source>
</evidence>
<keyword evidence="1" id="KW-0812">Transmembrane</keyword>
<dbReference type="HOGENOM" id="CLU_2402621_0_0_1"/>
<dbReference type="Proteomes" id="UP000017836">
    <property type="component" value="Unassembled WGS sequence"/>
</dbReference>
<evidence type="ECO:0000313" key="3">
    <source>
        <dbReference type="Proteomes" id="UP000017836"/>
    </source>
</evidence>
<proteinExistence type="predicted"/>
<dbReference type="AlphaFoldDB" id="U5CZJ6"/>
<protein>
    <submittedName>
        <fullName evidence="2">Uncharacterized protein</fullName>
    </submittedName>
</protein>
<sequence length="93" mass="10514">MEAMDAEATPSKCPDLAENMERANRSYREYAGVEEKASKREMVTWYAYNLFSHFIPAVLIPIVFSLMVGQMLPKPSVDGDLQSLHCSVKETEL</sequence>
<organism evidence="2 3">
    <name type="scientific">Amborella trichopoda</name>
    <dbReference type="NCBI Taxonomy" id="13333"/>
    <lineage>
        <taxon>Eukaryota</taxon>
        <taxon>Viridiplantae</taxon>
        <taxon>Streptophyta</taxon>
        <taxon>Embryophyta</taxon>
        <taxon>Tracheophyta</taxon>
        <taxon>Spermatophyta</taxon>
        <taxon>Magnoliopsida</taxon>
        <taxon>Amborellales</taxon>
        <taxon>Amborellaceae</taxon>
        <taxon>Amborella</taxon>
    </lineage>
</organism>
<feature type="transmembrane region" description="Helical" evidence="1">
    <location>
        <begin position="46"/>
        <end position="68"/>
    </location>
</feature>
<gene>
    <name evidence="2" type="ORF">AMTR_s00048p00148250</name>
</gene>
<keyword evidence="1" id="KW-1133">Transmembrane helix</keyword>
<dbReference type="PANTHER" id="PTHR37891:SF1">
    <property type="entry name" value="OS06G0113900 PROTEIN"/>
    <property type="match status" value="1"/>
</dbReference>
<reference evidence="2" key="1">
    <citation type="submission" date="2013-08" db="EMBL/GenBank/DDBJ databases">
        <authorList>
            <person name="Albert V.A."/>
            <person name="Barbazuk W.B."/>
            <person name="Chamala S."/>
            <person name="Chanderbali A.S."/>
            <person name="dePamphilis C.W."/>
            <person name="Der J.P."/>
            <person name="Estill J.C."/>
            <person name="Leebens-Mack J."/>
            <person name="Ma H."/>
            <person name="Palmer J.D."/>
            <person name="Rounsley S."/>
            <person name="Sankoff D."/>
            <person name="Schuster S.C."/>
            <person name="Soltis D.E."/>
            <person name="Soltis P.S."/>
            <person name="Wessler S.R."/>
            <person name="Wing R.A."/>
        </authorList>
    </citation>
    <scope>NUCLEOTIDE SEQUENCE</scope>
    <source>
        <tissue evidence="2">Leaf</tissue>
    </source>
</reference>